<keyword evidence="2" id="KW-0560">Oxidoreductase</keyword>
<proteinExistence type="predicted"/>
<name>A0ABR7V9I6_9FLAO</name>
<evidence type="ECO:0000313" key="4">
    <source>
        <dbReference type="EMBL" id="MBD0850316.1"/>
    </source>
</evidence>
<dbReference type="Gene3D" id="3.30.365.10">
    <property type="entry name" value="Aldehyde oxidase/xanthine dehydrogenase, molybdopterin binding domain"/>
    <property type="match status" value="4"/>
</dbReference>
<dbReference type="SMART" id="SM01008">
    <property type="entry name" value="Ald_Xan_dh_C"/>
    <property type="match status" value="1"/>
</dbReference>
<dbReference type="InterPro" id="IPR037165">
    <property type="entry name" value="AldOxase/xan_DH_Mopterin-bd_sf"/>
</dbReference>
<feature type="domain" description="Aldehyde oxidase/xanthine dehydrogenase a/b hammerhead" evidence="3">
    <location>
        <begin position="55"/>
        <end position="155"/>
    </location>
</feature>
<reference evidence="4 5" key="1">
    <citation type="submission" date="2020-05" db="EMBL/GenBank/DDBJ databases">
        <title>The draft genome sequence of Maribacter arenosus CAU 1321.</title>
        <authorList>
            <person name="Mu L."/>
        </authorList>
    </citation>
    <scope>NUCLEOTIDE SEQUENCE [LARGE SCALE GENOMIC DNA]</scope>
    <source>
        <strain evidence="4 5">CAU 1321</strain>
    </source>
</reference>
<dbReference type="SUPFAM" id="SSF54665">
    <property type="entry name" value="CO dehydrogenase molybdoprotein N-domain-like"/>
    <property type="match status" value="1"/>
</dbReference>
<organism evidence="4 5">
    <name type="scientific">Maribacter arenosus</name>
    <dbReference type="NCBI Taxonomy" id="1854708"/>
    <lineage>
        <taxon>Bacteria</taxon>
        <taxon>Pseudomonadati</taxon>
        <taxon>Bacteroidota</taxon>
        <taxon>Flavobacteriia</taxon>
        <taxon>Flavobacteriales</taxon>
        <taxon>Flavobacteriaceae</taxon>
        <taxon>Maribacter</taxon>
    </lineage>
</organism>
<dbReference type="InterPro" id="IPR008274">
    <property type="entry name" value="AldOxase/xan_DH_MoCoBD1"/>
</dbReference>
<dbReference type="Pfam" id="PF02738">
    <property type="entry name" value="MoCoBD_1"/>
    <property type="match status" value="1"/>
</dbReference>
<protein>
    <submittedName>
        <fullName evidence="4">Xanthine dehydrogenase family protein molybdopterin-binding subunit</fullName>
    </submittedName>
</protein>
<dbReference type="PANTHER" id="PTHR11908:SF132">
    <property type="entry name" value="ALDEHYDE OXIDASE 1-RELATED"/>
    <property type="match status" value="1"/>
</dbReference>
<dbReference type="PANTHER" id="PTHR11908">
    <property type="entry name" value="XANTHINE DEHYDROGENASE"/>
    <property type="match status" value="1"/>
</dbReference>
<dbReference type="Pfam" id="PF20256">
    <property type="entry name" value="MoCoBD_2"/>
    <property type="match status" value="1"/>
</dbReference>
<evidence type="ECO:0000256" key="2">
    <source>
        <dbReference type="ARBA" id="ARBA00023002"/>
    </source>
</evidence>
<evidence type="ECO:0000259" key="3">
    <source>
        <dbReference type="SMART" id="SM01008"/>
    </source>
</evidence>
<keyword evidence="1" id="KW-0500">Molybdenum</keyword>
<dbReference type="RefSeq" id="WP_188313449.1">
    <property type="nucleotide sequence ID" value="NZ_JABTCG010000002.1"/>
</dbReference>
<dbReference type="EMBL" id="JABTCG010000002">
    <property type="protein sequence ID" value="MBD0850316.1"/>
    <property type="molecule type" value="Genomic_DNA"/>
</dbReference>
<dbReference type="InterPro" id="IPR046867">
    <property type="entry name" value="AldOxase/xan_DH_MoCoBD2"/>
</dbReference>
<evidence type="ECO:0000313" key="5">
    <source>
        <dbReference type="Proteomes" id="UP000598350"/>
    </source>
</evidence>
<comment type="caution">
    <text evidence="4">The sequence shown here is derived from an EMBL/GenBank/DDBJ whole genome shotgun (WGS) entry which is preliminary data.</text>
</comment>
<sequence>MDTRKEKFPYGIPGHNLSEIEREIPIEEPPVWPINDKLKIIGKRVNRIDAVDKVTGKAKYTSDMKLPGMLYAKMLRSKVPHAAIKSIDISEAKSLAGVHAIYLIENTQKEGEEKNNGKFPMVKYVGQPLGGVAADSLEIAKDAISLIKVNYEEKPFVIDLEAAMEMDAPIVFDVPITRQADGGDVGEVHDGSKGQGNVRGPSTSSFFGGPRGDLEQGFNEADIIVEKTYRTQVQTHMPLETHGVVVDWRPDMMMVYASTQNTNAVRNEMASIFGLPKSKVRVVCDFMGGGFGAKHSAGSFGPMAANLSKKTGRPVWLMMDRQEEHIAEGNRPNSIQYLKIGAKKNGTLTAIQQRSHGTAGVGLGAGVGRIAQVLYPCPNFATEQYDVLTNAGPGAAWRAPGNVQGAFGLEQAIDEMAEKLNMDPLKYRDLIDKSEVRKIERQRGAKLFNWSRRQPAGSGKGLVKKGLGVGQSTWPRFVTLDSSVEVKIHNDGGVEIRSSVQDIGTGTKTILAQVVAEELGLQVNDITVNIGDTFFPVGPGSGGSVVTGSITPPTRNAAFEAKTALLKLVAKKWETDSSELFIENGQVGSKKDANLKMPFKEATKLMRTSQISKIASRSDDYGGFQQPWGLAYGDLGSVQFAEVSVNTDTGFVKVDKIVAAHSCGRPLNIGQLESQINGGVIQGISYALYENRIMDTGTGHMMNANVDQYKVPYSMEIPEIETLIVEEYSALSSTDAYGIGEPANIATAAAVANAVYNAIGVRLHEIPITPSSILKALNKVS</sequence>
<accession>A0ABR7V9I6</accession>
<dbReference type="Pfam" id="PF01315">
    <property type="entry name" value="Ald_Xan_dh_C"/>
    <property type="match status" value="1"/>
</dbReference>
<dbReference type="InterPro" id="IPR016208">
    <property type="entry name" value="Ald_Oxase/xanthine_DH-like"/>
</dbReference>
<dbReference type="SUPFAM" id="SSF56003">
    <property type="entry name" value="Molybdenum cofactor-binding domain"/>
    <property type="match status" value="1"/>
</dbReference>
<dbReference type="InterPro" id="IPR036856">
    <property type="entry name" value="Ald_Oxase/Xan_DH_a/b_sf"/>
</dbReference>
<evidence type="ECO:0000256" key="1">
    <source>
        <dbReference type="ARBA" id="ARBA00022505"/>
    </source>
</evidence>
<gene>
    <name evidence="4" type="ORF">HPE63_06505</name>
</gene>
<dbReference type="InterPro" id="IPR000674">
    <property type="entry name" value="Ald_Oxase/Xan_DH_a/b"/>
</dbReference>
<keyword evidence="5" id="KW-1185">Reference proteome</keyword>
<dbReference type="Proteomes" id="UP000598350">
    <property type="component" value="Unassembled WGS sequence"/>
</dbReference>
<dbReference type="Gene3D" id="3.90.1170.50">
    <property type="entry name" value="Aldehyde oxidase/xanthine dehydrogenase, a/b hammerhead"/>
    <property type="match status" value="1"/>
</dbReference>